<sequence>MSKESTIRLQIPTEVVRNIGFKIDEKSFAIYAFLLYQKFRSRDKNDPILQIDHVVMKNNLGINDNRTLKRCFKVLYDQKLIKNEISKFPTNGQLKVELLYPYRKDWFTQLPLKSLNRIEEIGHHGYRLMYYYESYINRNDISQDYCYPSYISIRDDLKISDDTLTKYNTQLKKLKLITITKHEVQFDNPLDENRFTRFNNHYRVNLFNV</sequence>
<dbReference type="Proteomes" id="UP000596049">
    <property type="component" value="Chromosome"/>
</dbReference>
<accession>A0ABX7AMW4</accession>
<organism evidence="1 2">
    <name type="scientific">Lysinibacillus agricola</name>
    <dbReference type="NCBI Taxonomy" id="2590012"/>
    <lineage>
        <taxon>Bacteria</taxon>
        <taxon>Bacillati</taxon>
        <taxon>Bacillota</taxon>
        <taxon>Bacilli</taxon>
        <taxon>Bacillales</taxon>
        <taxon>Bacillaceae</taxon>
        <taxon>Lysinibacillus</taxon>
    </lineage>
</organism>
<name>A0ABX7AMW4_9BACI</name>
<evidence type="ECO:0000313" key="2">
    <source>
        <dbReference type="Proteomes" id="UP000596049"/>
    </source>
</evidence>
<dbReference type="EMBL" id="CP067341">
    <property type="protein sequence ID" value="QQP10837.1"/>
    <property type="molecule type" value="Genomic_DNA"/>
</dbReference>
<evidence type="ECO:0000313" key="1">
    <source>
        <dbReference type="EMBL" id="QQP10837.1"/>
    </source>
</evidence>
<dbReference type="RefSeq" id="WP_053595700.1">
    <property type="nucleotide sequence ID" value="NZ_CP067341.1"/>
</dbReference>
<protein>
    <submittedName>
        <fullName evidence="1">Uncharacterized protein</fullName>
    </submittedName>
</protein>
<reference evidence="1 2" key="1">
    <citation type="submission" date="2020-01" db="EMBL/GenBank/DDBJ databases">
        <authorList>
            <person name="Liu G."/>
            <person name="Liu B."/>
        </authorList>
    </citation>
    <scope>NUCLEOTIDE SEQUENCE [LARGE SCALE GENOMIC DNA]</scope>
    <source>
        <strain evidence="1 2">FJAT-51161</strain>
    </source>
</reference>
<gene>
    <name evidence="1" type="ORF">FJQ98_16455</name>
</gene>
<proteinExistence type="predicted"/>
<keyword evidence="2" id="KW-1185">Reference proteome</keyword>